<comment type="caution">
    <text evidence="1">The sequence shown here is derived from an EMBL/GenBank/DDBJ whole genome shotgun (WGS) entry which is preliminary data.</text>
</comment>
<dbReference type="Proteomes" id="UP001501578">
    <property type="component" value="Unassembled WGS sequence"/>
</dbReference>
<gene>
    <name evidence="1" type="ORF">GCM10009560_13260</name>
</gene>
<proteinExistence type="predicted"/>
<reference evidence="1 2" key="1">
    <citation type="journal article" date="2019" name="Int. J. Syst. Evol. Microbiol.">
        <title>The Global Catalogue of Microorganisms (GCM) 10K type strain sequencing project: providing services to taxonomists for standard genome sequencing and annotation.</title>
        <authorList>
            <consortium name="The Broad Institute Genomics Platform"/>
            <consortium name="The Broad Institute Genome Sequencing Center for Infectious Disease"/>
            <person name="Wu L."/>
            <person name="Ma J."/>
        </authorList>
    </citation>
    <scope>NUCLEOTIDE SEQUENCE [LARGE SCALE GENOMIC DNA]</scope>
    <source>
        <strain evidence="1 2">JCM 11136</strain>
    </source>
</reference>
<evidence type="ECO:0000313" key="1">
    <source>
        <dbReference type="EMBL" id="GAA0917341.1"/>
    </source>
</evidence>
<evidence type="ECO:0000313" key="2">
    <source>
        <dbReference type="Proteomes" id="UP001501578"/>
    </source>
</evidence>
<dbReference type="EMBL" id="BAAAHQ010000004">
    <property type="protein sequence ID" value="GAA0917341.1"/>
    <property type="molecule type" value="Genomic_DNA"/>
</dbReference>
<name>A0ABN1NVT9_9ACTN</name>
<sequence>MLRLQLDLLQGEPVPGMSEALDLVHGFDQALVHGLGRLTQEHAQALSALAAAVAGTPLDGLAAEAADKVTAGTPAEEQLAALAGARTALLGAVHDALQDRLDTALGRTRADWPATAQPAAEPARACRSWLTELAITGWHGVDHEVAAGGDPVIAGLLQDPARRRLAMLVEGLATELKASAPVGAMERLPVRRWADMWARAMMLTCSDEQVGTEPVSGRLLVVGVDVQEHATAVQLQVHGVLEPLGRLARVNVSAPKVDTIAGPFVWDLFQAFPVLMGALAKRLSLELKDMPMTPGGDLVWQEDLAAVGKEADPFATAQVQLGEAQAAPVAPLERHPVRIAEPVLFEDYRIKGDRLERDGVSLRVALDRLPTAGALTAQMVKKSDVCVGLVRWDGGEWFLQPLAVQVAKDKATAYHGDHALGVNGLKTPSPVGVLKERAGRLLRK</sequence>
<protein>
    <submittedName>
        <fullName evidence="1">Uncharacterized protein</fullName>
    </submittedName>
</protein>
<organism evidence="1 2">
    <name type="scientific">Nonomuraea longicatena</name>
    <dbReference type="NCBI Taxonomy" id="83682"/>
    <lineage>
        <taxon>Bacteria</taxon>
        <taxon>Bacillati</taxon>
        <taxon>Actinomycetota</taxon>
        <taxon>Actinomycetes</taxon>
        <taxon>Streptosporangiales</taxon>
        <taxon>Streptosporangiaceae</taxon>
        <taxon>Nonomuraea</taxon>
    </lineage>
</organism>
<accession>A0ABN1NVT9</accession>
<dbReference type="RefSeq" id="WP_343948799.1">
    <property type="nucleotide sequence ID" value="NZ_BAAAHQ010000004.1"/>
</dbReference>
<keyword evidence="2" id="KW-1185">Reference proteome</keyword>